<evidence type="ECO:0000313" key="10">
    <source>
        <dbReference type="Proteomes" id="UP000068196"/>
    </source>
</evidence>
<evidence type="ECO:0000313" key="9">
    <source>
        <dbReference type="EMBL" id="BAU23073.1"/>
    </source>
</evidence>
<feature type="transmembrane region" description="Helical" evidence="8">
    <location>
        <begin position="73"/>
        <end position="94"/>
    </location>
</feature>
<dbReference type="GO" id="GO:0005886">
    <property type="term" value="C:plasma membrane"/>
    <property type="evidence" value="ECO:0007669"/>
    <property type="project" value="UniProtKB-SubCell"/>
</dbReference>
<keyword evidence="3" id="KW-1003">Cell membrane</keyword>
<comment type="subcellular location">
    <subcellularLocation>
        <location evidence="1">Cell membrane</location>
        <topology evidence="1">Multi-pass membrane protein</topology>
    </subcellularLocation>
</comment>
<reference evidence="10" key="2">
    <citation type="journal article" date="2016" name="Int. J. Syst. Evol. Microbiol.">
        <title>Caldimicrobium thiodismutans sp. nov., a sulfur-disproportionating bacterium isolated from a hot spring.</title>
        <authorList>
            <person name="Kojima H."/>
            <person name="Umezawa K."/>
            <person name="Fukui M."/>
        </authorList>
    </citation>
    <scope>NUCLEOTIDE SEQUENCE [LARGE SCALE GENOMIC DNA]</scope>
    <source>
        <strain evidence="10">TF1</strain>
    </source>
</reference>
<dbReference type="InterPro" id="IPR003689">
    <property type="entry name" value="ZIP"/>
</dbReference>
<dbReference type="STRING" id="1653476.THC_0681"/>
<organism evidence="9 10">
    <name type="scientific">Caldimicrobium thiodismutans</name>
    <dbReference type="NCBI Taxonomy" id="1653476"/>
    <lineage>
        <taxon>Bacteria</taxon>
        <taxon>Pseudomonadati</taxon>
        <taxon>Thermodesulfobacteriota</taxon>
        <taxon>Thermodesulfobacteria</taxon>
        <taxon>Thermodesulfobacteriales</taxon>
        <taxon>Thermodesulfobacteriaceae</taxon>
        <taxon>Caldimicrobium</taxon>
    </lineage>
</organism>
<evidence type="ECO:0000256" key="3">
    <source>
        <dbReference type="ARBA" id="ARBA00022475"/>
    </source>
</evidence>
<dbReference type="AlphaFoldDB" id="A0A0U5AQE2"/>
<feature type="transmembrane region" description="Helical" evidence="8">
    <location>
        <begin position="12"/>
        <end position="34"/>
    </location>
</feature>
<comment type="similarity">
    <text evidence="2">Belongs to the ZIP transporter (TC 2.A.5) family.</text>
</comment>
<evidence type="ECO:0000256" key="5">
    <source>
        <dbReference type="ARBA" id="ARBA00022833"/>
    </source>
</evidence>
<sequence>MNLFEDISILQLALYGGLFTFFLTGVGSLGVFFLKRTSPKVFSVSLGMAGGIMIAASFWSLLNPALEIAKETYSLAFIPVVIGFILGIILLRIIDITVPHLHMASLPIEQEGPHVPLKKSILILLAITIHNIPEGLAVGVSFGSASDKKELLLSAYNLTLGIGFQNIPEGLALALALKHSGITRFKSFFYGFFSAVVEPIFSLVGAGATLFSHLILPYALSLAAGAMMFVTIEELLPEAQKFGNSDLASLGFGAGFLIMMILDTALS</sequence>
<reference evidence="9 10" key="1">
    <citation type="journal article" date="2016" name="Int. J. Syst. Evol. Microbiol.">
        <title>Caldimicrobium thiodismutans sp. nov., a sulfur-disproportionating bacterium isolated from a hot spring, and emended description of the genus Caldimicrobium.</title>
        <authorList>
            <person name="Kojima H."/>
            <person name="Umezawa K."/>
            <person name="Fukui M."/>
        </authorList>
    </citation>
    <scope>NUCLEOTIDE SEQUENCE [LARGE SCALE GENOMIC DNA]</scope>
    <source>
        <strain evidence="9 10">TF1</strain>
    </source>
</reference>
<feature type="transmembrane region" description="Helical" evidence="8">
    <location>
        <begin position="215"/>
        <end position="235"/>
    </location>
</feature>
<evidence type="ECO:0000256" key="2">
    <source>
        <dbReference type="ARBA" id="ARBA00006939"/>
    </source>
</evidence>
<dbReference type="OrthoDB" id="9787346at2"/>
<dbReference type="EMBL" id="AP014945">
    <property type="protein sequence ID" value="BAU23073.1"/>
    <property type="molecule type" value="Genomic_DNA"/>
</dbReference>
<keyword evidence="4 8" id="KW-0812">Transmembrane</keyword>
<dbReference type="PANTHER" id="PTHR11040:SF211">
    <property type="entry name" value="ZINC TRANSPORTER ZIP11"/>
    <property type="match status" value="1"/>
</dbReference>
<dbReference type="RefSeq" id="WP_068513340.1">
    <property type="nucleotide sequence ID" value="NZ_AP014945.1"/>
</dbReference>
<dbReference type="Pfam" id="PF02535">
    <property type="entry name" value="Zip"/>
    <property type="match status" value="1"/>
</dbReference>
<keyword evidence="5" id="KW-0862">Zinc</keyword>
<feature type="transmembrane region" description="Helical" evidence="8">
    <location>
        <begin position="188"/>
        <end position="209"/>
    </location>
</feature>
<evidence type="ECO:0000256" key="8">
    <source>
        <dbReference type="SAM" id="Phobius"/>
    </source>
</evidence>
<dbReference type="PATRIC" id="fig|1653476.3.peg.703"/>
<keyword evidence="6 8" id="KW-1133">Transmembrane helix</keyword>
<evidence type="ECO:0000256" key="4">
    <source>
        <dbReference type="ARBA" id="ARBA00022692"/>
    </source>
</evidence>
<dbReference type="PANTHER" id="PTHR11040">
    <property type="entry name" value="ZINC/IRON TRANSPORTER"/>
    <property type="match status" value="1"/>
</dbReference>
<evidence type="ECO:0000256" key="1">
    <source>
        <dbReference type="ARBA" id="ARBA00004651"/>
    </source>
</evidence>
<proteinExistence type="inferred from homology"/>
<evidence type="ECO:0000256" key="7">
    <source>
        <dbReference type="ARBA" id="ARBA00023136"/>
    </source>
</evidence>
<dbReference type="KEGG" id="cthi:THC_0681"/>
<keyword evidence="7 8" id="KW-0472">Membrane</keyword>
<protein>
    <submittedName>
        <fullName evidence="9">Dihydroorotate dehydrogenase</fullName>
    </submittedName>
</protein>
<feature type="transmembrane region" description="Helical" evidence="8">
    <location>
        <begin position="247"/>
        <end position="266"/>
    </location>
</feature>
<dbReference type="GO" id="GO:0005385">
    <property type="term" value="F:zinc ion transmembrane transporter activity"/>
    <property type="evidence" value="ECO:0007669"/>
    <property type="project" value="TreeGrafter"/>
</dbReference>
<accession>A0A0U5AQE2</accession>
<keyword evidence="10" id="KW-1185">Reference proteome</keyword>
<dbReference type="Proteomes" id="UP000068196">
    <property type="component" value="Chromosome"/>
</dbReference>
<evidence type="ECO:0000256" key="6">
    <source>
        <dbReference type="ARBA" id="ARBA00022989"/>
    </source>
</evidence>
<feature type="transmembrane region" description="Helical" evidence="8">
    <location>
        <begin position="41"/>
        <end position="61"/>
    </location>
</feature>
<gene>
    <name evidence="9" type="ORF">THC_0681</name>
</gene>
<name>A0A0U5AQE2_9BACT</name>